<evidence type="ECO:0000256" key="2">
    <source>
        <dbReference type="ARBA" id="ARBA00012150"/>
    </source>
</evidence>
<proteinExistence type="inferred from homology"/>
<dbReference type="PANTHER" id="PTHR10029">
    <property type="entry name" value="ACYLPHOSPHATASE"/>
    <property type="match status" value="1"/>
</dbReference>
<dbReference type="EMBL" id="CAJJDO010000028">
    <property type="protein sequence ID" value="CAD8156006.1"/>
    <property type="molecule type" value="Genomic_DNA"/>
</dbReference>
<protein>
    <recommendedName>
        <fullName evidence="2 5">acylphosphatase</fullName>
        <ecNumber evidence="2 5">3.6.1.7</ecNumber>
    </recommendedName>
</protein>
<evidence type="ECO:0000256" key="3">
    <source>
        <dbReference type="ARBA" id="ARBA00022801"/>
    </source>
</evidence>
<feature type="active site" evidence="5">
    <location>
        <position position="37"/>
    </location>
</feature>
<name>A0A8S1TWR5_9CILI</name>
<dbReference type="InterPro" id="IPR001792">
    <property type="entry name" value="Acylphosphatase-like_dom"/>
</dbReference>
<keyword evidence="10" id="KW-1185">Reference proteome</keyword>
<dbReference type="PANTHER" id="PTHR10029:SF3">
    <property type="entry name" value="ACYLPHOSPHATASE-RELATED"/>
    <property type="match status" value="1"/>
</dbReference>
<evidence type="ECO:0000313" key="9">
    <source>
        <dbReference type="EMBL" id="CAD8156006.1"/>
    </source>
</evidence>
<evidence type="ECO:0000313" key="10">
    <source>
        <dbReference type="Proteomes" id="UP000689195"/>
    </source>
</evidence>
<evidence type="ECO:0000256" key="5">
    <source>
        <dbReference type="PROSITE-ProRule" id="PRU00520"/>
    </source>
</evidence>
<feature type="domain" description="Acylphosphatase-like" evidence="7">
    <location>
        <begin position="20"/>
        <end position="112"/>
    </location>
</feature>
<dbReference type="Proteomes" id="UP000689195">
    <property type="component" value="Unassembled WGS sequence"/>
</dbReference>
<reference evidence="8" key="1">
    <citation type="submission" date="2021-01" db="EMBL/GenBank/DDBJ databases">
        <authorList>
            <consortium name="Genoscope - CEA"/>
            <person name="William W."/>
        </authorList>
    </citation>
    <scope>NUCLEOTIDE SEQUENCE</scope>
</reference>
<evidence type="ECO:0000259" key="7">
    <source>
        <dbReference type="PROSITE" id="PS51160"/>
    </source>
</evidence>
<dbReference type="GO" id="GO:0003998">
    <property type="term" value="F:acylphosphatase activity"/>
    <property type="evidence" value="ECO:0007669"/>
    <property type="project" value="UniProtKB-EC"/>
</dbReference>
<evidence type="ECO:0000313" key="8">
    <source>
        <dbReference type="EMBL" id="CAD8156002.1"/>
    </source>
</evidence>
<keyword evidence="3 5" id="KW-0378">Hydrolase</keyword>
<gene>
    <name evidence="8" type="ORF">PPENT_87.1.T0280081</name>
    <name evidence="9" type="ORF">PPENT_87.1.T0280083</name>
</gene>
<dbReference type="EC" id="3.6.1.7" evidence="2 5"/>
<comment type="catalytic activity">
    <reaction evidence="4 5">
        <text>an acyl phosphate + H2O = a carboxylate + phosphate + H(+)</text>
        <dbReference type="Rhea" id="RHEA:14965"/>
        <dbReference type="ChEBI" id="CHEBI:15377"/>
        <dbReference type="ChEBI" id="CHEBI:15378"/>
        <dbReference type="ChEBI" id="CHEBI:29067"/>
        <dbReference type="ChEBI" id="CHEBI:43474"/>
        <dbReference type="ChEBI" id="CHEBI:59918"/>
        <dbReference type="EC" id="3.6.1.7"/>
    </reaction>
</comment>
<dbReference type="OrthoDB" id="7961613at2759"/>
<feature type="active site" evidence="5">
    <location>
        <position position="55"/>
    </location>
</feature>
<comment type="similarity">
    <text evidence="1 6">Belongs to the acylphosphatase family.</text>
</comment>
<sequence length="117" mass="13698">MIKKYFSFDFQVIGKVYQNIQQYLINFILIIQGVFFRKFTKEQGTSLGLVGWVENQKDGSVKGVAQGDPKKCEQMIHWLSNVGSPKSKIEKMIKTNEREIDKLQYKDFSVRDDKKQK</sequence>
<comment type="caution">
    <text evidence="8">The sequence shown here is derived from an EMBL/GenBank/DDBJ whole genome shotgun (WGS) entry which is preliminary data.</text>
</comment>
<evidence type="ECO:0000256" key="4">
    <source>
        <dbReference type="ARBA" id="ARBA00047645"/>
    </source>
</evidence>
<accession>A0A8S1TWR5</accession>
<organism evidence="8 10">
    <name type="scientific">Paramecium pentaurelia</name>
    <dbReference type="NCBI Taxonomy" id="43138"/>
    <lineage>
        <taxon>Eukaryota</taxon>
        <taxon>Sar</taxon>
        <taxon>Alveolata</taxon>
        <taxon>Ciliophora</taxon>
        <taxon>Intramacronucleata</taxon>
        <taxon>Oligohymenophorea</taxon>
        <taxon>Peniculida</taxon>
        <taxon>Parameciidae</taxon>
        <taxon>Paramecium</taxon>
    </lineage>
</organism>
<evidence type="ECO:0000256" key="6">
    <source>
        <dbReference type="RuleBase" id="RU004168"/>
    </source>
</evidence>
<dbReference type="Pfam" id="PF00708">
    <property type="entry name" value="Acylphosphatase"/>
    <property type="match status" value="1"/>
</dbReference>
<dbReference type="InterPro" id="IPR020456">
    <property type="entry name" value="Acylphosphatase"/>
</dbReference>
<dbReference type="EMBL" id="CAJJDO010000028">
    <property type="protein sequence ID" value="CAD8156002.1"/>
    <property type="molecule type" value="Genomic_DNA"/>
</dbReference>
<dbReference type="PROSITE" id="PS51160">
    <property type="entry name" value="ACYLPHOSPHATASE_3"/>
    <property type="match status" value="1"/>
</dbReference>
<evidence type="ECO:0000256" key="1">
    <source>
        <dbReference type="ARBA" id="ARBA00005614"/>
    </source>
</evidence>
<dbReference type="AlphaFoldDB" id="A0A8S1TWR5"/>